<keyword evidence="10" id="KW-0472">Membrane</keyword>
<dbReference type="Ensembl" id="ENSLLTT00000004645.1">
    <property type="protein sequence ID" value="ENSLLTP00000004462.1"/>
    <property type="gene ID" value="ENSLLTG00000003380.1"/>
</dbReference>
<sequence>MVGQNGGLSGTTSVTVTLTDVNDNPPRFPRRSYQYNVPESLPVASMVARLKAADADVGINAEMEYKIVDGDGLGVFKILVDKETQEGIIMIQKVRLVYFFGCSGIQVNHYTLRTEAANRQVDARFLSLGPFSDVTTVKIIVEDVDEPPMFSSLSYSMVVSEAAKVGTIIGTVAAHDPDASNSPVR</sequence>
<evidence type="ECO:0000259" key="13">
    <source>
        <dbReference type="PROSITE" id="PS50268"/>
    </source>
</evidence>
<dbReference type="GO" id="GO:0005912">
    <property type="term" value="C:adherens junction"/>
    <property type="evidence" value="ECO:0007669"/>
    <property type="project" value="TreeGrafter"/>
</dbReference>
<dbReference type="GO" id="GO:0000902">
    <property type="term" value="P:cell morphogenesis"/>
    <property type="evidence" value="ECO:0007669"/>
    <property type="project" value="TreeGrafter"/>
</dbReference>
<reference evidence="14" key="1">
    <citation type="submission" date="2025-08" db="UniProtKB">
        <authorList>
            <consortium name="Ensembl"/>
        </authorList>
    </citation>
    <scope>IDENTIFICATION</scope>
</reference>
<dbReference type="InterPro" id="IPR020894">
    <property type="entry name" value="Cadherin_CS"/>
</dbReference>
<dbReference type="GO" id="GO:0005509">
    <property type="term" value="F:calcium ion binding"/>
    <property type="evidence" value="ECO:0007669"/>
    <property type="project" value="UniProtKB-UniRule"/>
</dbReference>
<keyword evidence="8" id="KW-0130">Cell adhesion</keyword>
<dbReference type="FunFam" id="2.60.40.60:FF:000012">
    <property type="entry name" value="Cadherin 24"/>
    <property type="match status" value="1"/>
</dbReference>
<evidence type="ECO:0000256" key="8">
    <source>
        <dbReference type="ARBA" id="ARBA00022889"/>
    </source>
</evidence>
<keyword evidence="2" id="KW-1003">Cell membrane</keyword>
<dbReference type="GO" id="GO:0016477">
    <property type="term" value="P:cell migration"/>
    <property type="evidence" value="ECO:0007669"/>
    <property type="project" value="TreeGrafter"/>
</dbReference>
<name>A0A8C5WQ00_LATLA</name>
<evidence type="ECO:0000256" key="7">
    <source>
        <dbReference type="ARBA" id="ARBA00022837"/>
    </source>
</evidence>
<dbReference type="Gene3D" id="2.60.40.60">
    <property type="entry name" value="Cadherins"/>
    <property type="match status" value="3"/>
</dbReference>
<reference evidence="14" key="2">
    <citation type="submission" date="2025-09" db="UniProtKB">
        <authorList>
            <consortium name="Ensembl"/>
        </authorList>
    </citation>
    <scope>IDENTIFICATION</scope>
</reference>
<dbReference type="InterPro" id="IPR039808">
    <property type="entry name" value="Cadherin"/>
</dbReference>
<keyword evidence="7 12" id="KW-0106">Calcium</keyword>
<dbReference type="GO" id="GO:0016339">
    <property type="term" value="P:calcium-dependent cell-cell adhesion via plasma membrane cell adhesion molecules"/>
    <property type="evidence" value="ECO:0007669"/>
    <property type="project" value="TreeGrafter"/>
</dbReference>
<dbReference type="PROSITE" id="PS50268">
    <property type="entry name" value="CADHERIN_2"/>
    <property type="match status" value="2"/>
</dbReference>
<evidence type="ECO:0000256" key="2">
    <source>
        <dbReference type="ARBA" id="ARBA00022475"/>
    </source>
</evidence>
<keyword evidence="6" id="KW-0677">Repeat</keyword>
<evidence type="ECO:0000256" key="9">
    <source>
        <dbReference type="ARBA" id="ARBA00022989"/>
    </source>
</evidence>
<feature type="domain" description="Cadherin" evidence="13">
    <location>
        <begin position="3"/>
        <end position="28"/>
    </location>
</feature>
<dbReference type="GO" id="GO:0016342">
    <property type="term" value="C:catenin complex"/>
    <property type="evidence" value="ECO:0007669"/>
    <property type="project" value="TreeGrafter"/>
</dbReference>
<evidence type="ECO:0000256" key="12">
    <source>
        <dbReference type="PROSITE-ProRule" id="PRU00043"/>
    </source>
</evidence>
<protein>
    <recommendedName>
        <fullName evidence="13">Cadherin domain-containing protein</fullName>
    </recommendedName>
</protein>
<dbReference type="GO" id="GO:0034332">
    <property type="term" value="P:adherens junction organization"/>
    <property type="evidence" value="ECO:0007669"/>
    <property type="project" value="TreeGrafter"/>
</dbReference>
<proteinExistence type="predicted"/>
<dbReference type="Proteomes" id="UP000694406">
    <property type="component" value="Unplaced"/>
</dbReference>
<evidence type="ECO:0000256" key="1">
    <source>
        <dbReference type="ARBA" id="ARBA00004251"/>
    </source>
</evidence>
<dbReference type="SUPFAM" id="SSF49313">
    <property type="entry name" value="Cadherin-like"/>
    <property type="match status" value="2"/>
</dbReference>
<dbReference type="GO" id="GO:0044331">
    <property type="term" value="P:cell-cell adhesion mediated by cadherin"/>
    <property type="evidence" value="ECO:0007669"/>
    <property type="project" value="TreeGrafter"/>
</dbReference>
<evidence type="ECO:0000256" key="6">
    <source>
        <dbReference type="ARBA" id="ARBA00022737"/>
    </source>
</evidence>
<evidence type="ECO:0000256" key="10">
    <source>
        <dbReference type="ARBA" id="ARBA00023136"/>
    </source>
</evidence>
<keyword evidence="9" id="KW-1133">Transmembrane helix</keyword>
<evidence type="ECO:0000256" key="11">
    <source>
        <dbReference type="ARBA" id="ARBA00023180"/>
    </source>
</evidence>
<keyword evidence="4" id="KW-0479">Metal-binding</keyword>
<dbReference type="GO" id="GO:0007043">
    <property type="term" value="P:cell-cell junction assembly"/>
    <property type="evidence" value="ECO:0007669"/>
    <property type="project" value="TreeGrafter"/>
</dbReference>
<evidence type="ECO:0000256" key="3">
    <source>
        <dbReference type="ARBA" id="ARBA00022692"/>
    </source>
</evidence>
<dbReference type="GeneTree" id="ENSGT00940000157031"/>
<dbReference type="PRINTS" id="PR00205">
    <property type="entry name" value="CADHERIN"/>
</dbReference>
<dbReference type="CDD" id="cd11304">
    <property type="entry name" value="Cadherin_repeat"/>
    <property type="match status" value="2"/>
</dbReference>
<dbReference type="GO" id="GO:0045296">
    <property type="term" value="F:cadherin binding"/>
    <property type="evidence" value="ECO:0007669"/>
    <property type="project" value="TreeGrafter"/>
</dbReference>
<evidence type="ECO:0000313" key="14">
    <source>
        <dbReference type="Ensembl" id="ENSLLTP00000004462.1"/>
    </source>
</evidence>
<dbReference type="PANTHER" id="PTHR24027">
    <property type="entry name" value="CADHERIN-23"/>
    <property type="match status" value="1"/>
</dbReference>
<evidence type="ECO:0000256" key="4">
    <source>
        <dbReference type="ARBA" id="ARBA00022723"/>
    </source>
</evidence>
<accession>A0A8C5WQ00</accession>
<evidence type="ECO:0000313" key="15">
    <source>
        <dbReference type="Proteomes" id="UP000694406"/>
    </source>
</evidence>
<comment type="subcellular location">
    <subcellularLocation>
        <location evidence="1">Cell membrane</location>
        <topology evidence="1">Single-pass type I membrane protein</topology>
    </subcellularLocation>
</comment>
<organism evidence="14 15">
    <name type="scientific">Laticauda laticaudata</name>
    <name type="common">Blue-ringed sea krait</name>
    <name type="synonym">Blue-lipped sea krait</name>
    <dbReference type="NCBI Taxonomy" id="8630"/>
    <lineage>
        <taxon>Eukaryota</taxon>
        <taxon>Metazoa</taxon>
        <taxon>Chordata</taxon>
        <taxon>Craniata</taxon>
        <taxon>Vertebrata</taxon>
        <taxon>Euteleostomi</taxon>
        <taxon>Lepidosauria</taxon>
        <taxon>Squamata</taxon>
        <taxon>Bifurcata</taxon>
        <taxon>Unidentata</taxon>
        <taxon>Episquamata</taxon>
        <taxon>Toxicofera</taxon>
        <taxon>Serpentes</taxon>
        <taxon>Colubroidea</taxon>
        <taxon>Elapidae</taxon>
        <taxon>Laticaudinae</taxon>
        <taxon>Laticauda</taxon>
    </lineage>
</organism>
<keyword evidence="11" id="KW-0325">Glycoprotein</keyword>
<dbReference type="PANTHER" id="PTHR24027:SF91">
    <property type="entry name" value="CADHERIN-7"/>
    <property type="match status" value="1"/>
</dbReference>
<dbReference type="InterPro" id="IPR015919">
    <property type="entry name" value="Cadherin-like_sf"/>
</dbReference>
<dbReference type="GO" id="GO:0007156">
    <property type="term" value="P:homophilic cell adhesion via plasma membrane adhesion molecules"/>
    <property type="evidence" value="ECO:0007669"/>
    <property type="project" value="InterPro"/>
</dbReference>
<keyword evidence="3" id="KW-0812">Transmembrane</keyword>
<dbReference type="GO" id="GO:0008013">
    <property type="term" value="F:beta-catenin binding"/>
    <property type="evidence" value="ECO:0007669"/>
    <property type="project" value="TreeGrafter"/>
</dbReference>
<dbReference type="PROSITE" id="PS00232">
    <property type="entry name" value="CADHERIN_1"/>
    <property type="match status" value="1"/>
</dbReference>
<keyword evidence="5" id="KW-0732">Signal</keyword>
<keyword evidence="15" id="KW-1185">Reference proteome</keyword>
<evidence type="ECO:0000256" key="5">
    <source>
        <dbReference type="ARBA" id="ARBA00022729"/>
    </source>
</evidence>
<dbReference type="InterPro" id="IPR002126">
    <property type="entry name" value="Cadherin-like_dom"/>
</dbReference>
<feature type="domain" description="Cadherin" evidence="13">
    <location>
        <begin position="29"/>
        <end position="150"/>
    </location>
</feature>
<dbReference type="AlphaFoldDB" id="A0A8C5WQ00"/>